<dbReference type="OrthoDB" id="9778581at2"/>
<dbReference type="GO" id="GO:0003995">
    <property type="term" value="F:acyl-CoA dehydrogenase activity"/>
    <property type="evidence" value="ECO:0007669"/>
    <property type="project" value="InterPro"/>
</dbReference>
<dbReference type="Gene3D" id="1.10.540.10">
    <property type="entry name" value="Acyl-CoA dehydrogenase/oxidase, N-terminal domain"/>
    <property type="match status" value="1"/>
</dbReference>
<dbReference type="GO" id="GO:0050660">
    <property type="term" value="F:flavin adenine dinucleotide binding"/>
    <property type="evidence" value="ECO:0007669"/>
    <property type="project" value="InterPro"/>
</dbReference>
<gene>
    <name evidence="10" type="ORF">SAMN02746019_00024540</name>
</gene>
<dbReference type="InterPro" id="IPR009075">
    <property type="entry name" value="AcylCo_DH/oxidase_C"/>
</dbReference>
<sequence length="418" mass="46875">MISFEIPEEIQQQREMARMVAEQLMRPNARYYDEHEHEIPWDFINTMWPIVQQDWIRIVRRAERQLAGEQPMEKKREGPRYDNLRMIFLVEMLTWGDAGLYLCMPGPGLAGYSINAVGTPEQKVRFLKRYTEGGPKWGAMAVTEPGAGSDVSAIQTTAKREDDHWVLNGEKIFITNGYLALEASEGIVVVWATIDKTAGRAGIKPFVVEAGTPGVSITKRERKLGIRASDTAAIRFDNARIPLDNILGSPEILDTARTDGFKGVMVTFDASRPVVAAGALGIARAAIEFTKEVLEKEGIRIRYGLPRHQLTAIERDVMEMEAMHKAAWLLTLRAGWMLDQGKPNALEASMAKVKAGKAVTWITYKAVEILGPLGYSTRYLVEKWMRDAKINDLYEGTGQINTLIVARRVLGLTSRELK</sequence>
<dbReference type="InterPro" id="IPR037069">
    <property type="entry name" value="AcylCoA_DH/ox_N_sf"/>
</dbReference>
<dbReference type="InterPro" id="IPR046373">
    <property type="entry name" value="Acyl-CoA_Oxase/DH_mid-dom_sf"/>
</dbReference>
<dbReference type="InParanoid" id="A0A212QJD4"/>
<dbReference type="Gene3D" id="2.40.110.10">
    <property type="entry name" value="Butyryl-CoA Dehydrogenase, subunit A, domain 2"/>
    <property type="match status" value="1"/>
</dbReference>
<reference evidence="11" key="1">
    <citation type="submission" date="2017-06" db="EMBL/GenBank/DDBJ databases">
        <authorList>
            <person name="Varghese N."/>
            <person name="Submissions S."/>
        </authorList>
    </citation>
    <scope>NUCLEOTIDE SEQUENCE [LARGE SCALE GENOMIC DNA]</scope>
    <source>
        <strain evidence="11">JAD2</strain>
    </source>
</reference>
<keyword evidence="11" id="KW-1185">Reference proteome</keyword>
<feature type="domain" description="Acyl-CoA dehydrogenase/oxidase N-terminal" evidence="9">
    <location>
        <begin position="8"/>
        <end position="133"/>
    </location>
</feature>
<keyword evidence="5 6" id="KW-0560">Oxidoreductase</keyword>
<comment type="similarity">
    <text evidence="2 6">Belongs to the acyl-CoA dehydrogenase family.</text>
</comment>
<evidence type="ECO:0000256" key="3">
    <source>
        <dbReference type="ARBA" id="ARBA00022630"/>
    </source>
</evidence>
<dbReference type="InterPro" id="IPR036250">
    <property type="entry name" value="AcylCo_DH-like_C"/>
</dbReference>
<keyword evidence="3 6" id="KW-0285">Flavoprotein</keyword>
<dbReference type="FunFam" id="2.40.110.10:FF:000001">
    <property type="entry name" value="Acyl-CoA dehydrogenase, mitochondrial"/>
    <property type="match status" value="1"/>
</dbReference>
<evidence type="ECO:0000256" key="1">
    <source>
        <dbReference type="ARBA" id="ARBA00001974"/>
    </source>
</evidence>
<dbReference type="Gene3D" id="1.20.140.10">
    <property type="entry name" value="Butyryl-CoA Dehydrogenase, subunit A, domain 3"/>
    <property type="match status" value="1"/>
</dbReference>
<dbReference type="AlphaFoldDB" id="A0A212QJD4"/>
<evidence type="ECO:0000256" key="4">
    <source>
        <dbReference type="ARBA" id="ARBA00022827"/>
    </source>
</evidence>
<dbReference type="RefSeq" id="WP_088570240.1">
    <property type="nucleotide sequence ID" value="NZ_FYEK01000007.1"/>
</dbReference>
<dbReference type="SUPFAM" id="SSF47203">
    <property type="entry name" value="Acyl-CoA dehydrogenase C-terminal domain-like"/>
    <property type="match status" value="1"/>
</dbReference>
<evidence type="ECO:0000256" key="2">
    <source>
        <dbReference type="ARBA" id="ARBA00009347"/>
    </source>
</evidence>
<accession>A0A212QJD4</accession>
<keyword evidence="4 6" id="KW-0274">FAD</keyword>
<dbReference type="PROSITE" id="PS00072">
    <property type="entry name" value="ACYL_COA_DH_1"/>
    <property type="match status" value="1"/>
</dbReference>
<dbReference type="InterPro" id="IPR009100">
    <property type="entry name" value="AcylCoA_DH/oxidase_NM_dom_sf"/>
</dbReference>
<feature type="domain" description="Acyl-CoA oxidase/dehydrogenase middle" evidence="8">
    <location>
        <begin position="139"/>
        <end position="238"/>
    </location>
</feature>
<dbReference type="InterPro" id="IPR013786">
    <property type="entry name" value="AcylCoA_DH/ox_N"/>
</dbReference>
<evidence type="ECO:0000256" key="5">
    <source>
        <dbReference type="ARBA" id="ARBA00023002"/>
    </source>
</evidence>
<organism evidence="10 11">
    <name type="scientific">Thermoflexus hugenholtzii JAD2</name>
    <dbReference type="NCBI Taxonomy" id="877466"/>
    <lineage>
        <taxon>Bacteria</taxon>
        <taxon>Bacillati</taxon>
        <taxon>Chloroflexota</taxon>
        <taxon>Thermoflexia</taxon>
        <taxon>Thermoflexales</taxon>
        <taxon>Thermoflexaceae</taxon>
        <taxon>Thermoflexus</taxon>
    </lineage>
</organism>
<protein>
    <submittedName>
        <fullName evidence="10">Acyl-CoA dehydrogenase</fullName>
    </submittedName>
</protein>
<feature type="domain" description="Acyl-CoA dehydrogenase/oxidase C-terminal" evidence="7">
    <location>
        <begin position="259"/>
        <end position="410"/>
    </location>
</feature>
<dbReference type="PANTHER" id="PTHR43884:SF12">
    <property type="entry name" value="ISOVALERYL-COA DEHYDROGENASE, MITOCHONDRIAL-RELATED"/>
    <property type="match status" value="1"/>
</dbReference>
<dbReference type="Pfam" id="PF02771">
    <property type="entry name" value="Acyl-CoA_dh_N"/>
    <property type="match status" value="1"/>
</dbReference>
<dbReference type="InterPro" id="IPR006089">
    <property type="entry name" value="Acyl-CoA_DH_CS"/>
</dbReference>
<evidence type="ECO:0000259" key="9">
    <source>
        <dbReference type="Pfam" id="PF02771"/>
    </source>
</evidence>
<dbReference type="EMBL" id="FYEK01000007">
    <property type="protein sequence ID" value="SNB59446.1"/>
    <property type="molecule type" value="Genomic_DNA"/>
</dbReference>
<dbReference type="SUPFAM" id="SSF56645">
    <property type="entry name" value="Acyl-CoA dehydrogenase NM domain-like"/>
    <property type="match status" value="1"/>
</dbReference>
<name>A0A212QJD4_9CHLR</name>
<dbReference type="PANTHER" id="PTHR43884">
    <property type="entry name" value="ACYL-COA DEHYDROGENASE"/>
    <property type="match status" value="1"/>
</dbReference>
<comment type="cofactor">
    <cofactor evidence="1 6">
        <name>FAD</name>
        <dbReference type="ChEBI" id="CHEBI:57692"/>
    </cofactor>
</comment>
<evidence type="ECO:0000259" key="8">
    <source>
        <dbReference type="Pfam" id="PF02770"/>
    </source>
</evidence>
<dbReference type="Proteomes" id="UP000197025">
    <property type="component" value="Unassembled WGS sequence"/>
</dbReference>
<evidence type="ECO:0000313" key="10">
    <source>
        <dbReference type="EMBL" id="SNB59446.1"/>
    </source>
</evidence>
<evidence type="ECO:0000259" key="7">
    <source>
        <dbReference type="Pfam" id="PF00441"/>
    </source>
</evidence>
<evidence type="ECO:0000313" key="11">
    <source>
        <dbReference type="Proteomes" id="UP000197025"/>
    </source>
</evidence>
<proteinExistence type="inferred from homology"/>
<dbReference type="Pfam" id="PF00441">
    <property type="entry name" value="Acyl-CoA_dh_1"/>
    <property type="match status" value="1"/>
</dbReference>
<evidence type="ECO:0000256" key="6">
    <source>
        <dbReference type="RuleBase" id="RU362125"/>
    </source>
</evidence>
<dbReference type="InterPro" id="IPR006091">
    <property type="entry name" value="Acyl-CoA_Oxase/DH_mid-dom"/>
</dbReference>
<dbReference type="Pfam" id="PF02770">
    <property type="entry name" value="Acyl-CoA_dh_M"/>
    <property type="match status" value="1"/>
</dbReference>